<keyword evidence="2 4" id="KW-0863">Zinc-finger</keyword>
<keyword evidence="1" id="KW-0479">Metal-binding</keyword>
<dbReference type="Pfam" id="PF13445">
    <property type="entry name" value="zf-RING_UBOX"/>
    <property type="match status" value="1"/>
</dbReference>
<organism evidence="7 8">
    <name type="scientific">Bathycoccus prasinos</name>
    <dbReference type="NCBI Taxonomy" id="41875"/>
    <lineage>
        <taxon>Eukaryota</taxon>
        <taxon>Viridiplantae</taxon>
        <taxon>Chlorophyta</taxon>
        <taxon>Mamiellophyceae</taxon>
        <taxon>Mamiellales</taxon>
        <taxon>Bathycoccaceae</taxon>
        <taxon>Bathycoccus</taxon>
    </lineage>
</organism>
<evidence type="ECO:0000259" key="6">
    <source>
        <dbReference type="PROSITE" id="PS50089"/>
    </source>
</evidence>
<dbReference type="RefSeq" id="XP_007511376.1">
    <property type="nucleotide sequence ID" value="XM_007511314.1"/>
</dbReference>
<accession>K8EH82</accession>
<feature type="compositionally biased region" description="Basic residues" evidence="5">
    <location>
        <begin position="1"/>
        <end position="16"/>
    </location>
</feature>
<feature type="region of interest" description="Disordered" evidence="5">
    <location>
        <begin position="1"/>
        <end position="23"/>
    </location>
</feature>
<proteinExistence type="predicted"/>
<dbReference type="SUPFAM" id="SSF57850">
    <property type="entry name" value="RING/U-box"/>
    <property type="match status" value="1"/>
</dbReference>
<feature type="domain" description="RING-type" evidence="6">
    <location>
        <begin position="35"/>
        <end position="79"/>
    </location>
</feature>
<sequence length="313" mass="36442">MEHNNNKKKNKKRKKERNVALSSSSMDTFQHKISCPICKELFHLPVALVRCSHTFCSKCLNEYMKTFQDDKKRNCPRCKGPVTDEKDWDGTGEVALRPNREMEEIVESWKGNVLEPLLLVDAGRDNEDDEQEEEEDEEEEDKEEEEKEGDKTTTTVIKKLPNPIPPPTKYHLLPKAKQAEKTRKTNELRDDLEKKYGFDGRTLKGQTYDQLKSKYVEFRDTYNAELKLFQRKPDMKSVVKNMESIETAIREEAEKKNAKRVSKATAFFNPKGNNNNSNNDRNIIDQELMRKLVEQAGRGLKKTKNLCRSRNPI</sequence>
<dbReference type="KEGG" id="bpg:Bathy08g01690"/>
<gene>
    <name evidence="7" type="ORF">Bathy08g01690</name>
</gene>
<dbReference type="PANTHER" id="PTHR14134">
    <property type="entry name" value="E3 UBIQUITIN-PROTEIN LIGASE RAD18"/>
    <property type="match status" value="1"/>
</dbReference>
<evidence type="ECO:0000313" key="7">
    <source>
        <dbReference type="EMBL" id="CCO17497.1"/>
    </source>
</evidence>
<evidence type="ECO:0000256" key="4">
    <source>
        <dbReference type="PROSITE-ProRule" id="PRU00175"/>
    </source>
</evidence>
<dbReference type="STRING" id="41875.K8EH82"/>
<dbReference type="Proteomes" id="UP000198341">
    <property type="component" value="Chromosome 8"/>
</dbReference>
<evidence type="ECO:0000256" key="5">
    <source>
        <dbReference type="SAM" id="MobiDB-lite"/>
    </source>
</evidence>
<dbReference type="GO" id="GO:0006301">
    <property type="term" value="P:DNA damage tolerance"/>
    <property type="evidence" value="ECO:0007669"/>
    <property type="project" value="InterPro"/>
</dbReference>
<protein>
    <recommendedName>
        <fullName evidence="6">RING-type domain-containing protein</fullName>
    </recommendedName>
</protein>
<dbReference type="GO" id="GO:0061630">
    <property type="term" value="F:ubiquitin protein ligase activity"/>
    <property type="evidence" value="ECO:0007669"/>
    <property type="project" value="InterPro"/>
</dbReference>
<feature type="region of interest" description="Disordered" evidence="5">
    <location>
        <begin position="123"/>
        <end position="186"/>
    </location>
</feature>
<dbReference type="Gene3D" id="3.30.40.10">
    <property type="entry name" value="Zinc/RING finger domain, C3HC4 (zinc finger)"/>
    <property type="match status" value="1"/>
</dbReference>
<dbReference type="OrthoDB" id="21204at2759"/>
<dbReference type="InterPro" id="IPR027370">
    <property type="entry name" value="Znf-RING_euk"/>
</dbReference>
<feature type="compositionally biased region" description="Basic and acidic residues" evidence="5">
    <location>
        <begin position="177"/>
        <end position="186"/>
    </location>
</feature>
<dbReference type="GO" id="GO:0003697">
    <property type="term" value="F:single-stranded DNA binding"/>
    <property type="evidence" value="ECO:0007669"/>
    <property type="project" value="InterPro"/>
</dbReference>
<dbReference type="GO" id="GO:0006513">
    <property type="term" value="P:protein monoubiquitination"/>
    <property type="evidence" value="ECO:0007669"/>
    <property type="project" value="InterPro"/>
</dbReference>
<dbReference type="AlphaFoldDB" id="K8EH82"/>
<evidence type="ECO:0000313" key="8">
    <source>
        <dbReference type="Proteomes" id="UP000198341"/>
    </source>
</evidence>
<keyword evidence="3" id="KW-0862">Zinc</keyword>
<evidence type="ECO:0000256" key="2">
    <source>
        <dbReference type="ARBA" id="ARBA00022771"/>
    </source>
</evidence>
<dbReference type="InterPro" id="IPR013083">
    <property type="entry name" value="Znf_RING/FYVE/PHD"/>
</dbReference>
<keyword evidence="8" id="KW-1185">Reference proteome</keyword>
<dbReference type="InterPro" id="IPR039577">
    <property type="entry name" value="Rad18"/>
</dbReference>
<evidence type="ECO:0000256" key="3">
    <source>
        <dbReference type="ARBA" id="ARBA00022833"/>
    </source>
</evidence>
<evidence type="ECO:0000256" key="1">
    <source>
        <dbReference type="ARBA" id="ARBA00022723"/>
    </source>
</evidence>
<feature type="compositionally biased region" description="Acidic residues" evidence="5">
    <location>
        <begin position="126"/>
        <end position="147"/>
    </location>
</feature>
<dbReference type="PROSITE" id="PS50089">
    <property type="entry name" value="ZF_RING_2"/>
    <property type="match status" value="1"/>
</dbReference>
<dbReference type="SMART" id="SM00184">
    <property type="entry name" value="RING"/>
    <property type="match status" value="1"/>
</dbReference>
<dbReference type="InterPro" id="IPR001841">
    <property type="entry name" value="Znf_RING"/>
</dbReference>
<dbReference type="GO" id="GO:0008270">
    <property type="term" value="F:zinc ion binding"/>
    <property type="evidence" value="ECO:0007669"/>
    <property type="project" value="UniProtKB-KW"/>
</dbReference>
<dbReference type="InterPro" id="IPR017907">
    <property type="entry name" value="Znf_RING_CS"/>
</dbReference>
<dbReference type="EMBL" id="FO082271">
    <property type="protein sequence ID" value="CCO17497.1"/>
    <property type="molecule type" value="Genomic_DNA"/>
</dbReference>
<dbReference type="PROSITE" id="PS00518">
    <property type="entry name" value="ZF_RING_1"/>
    <property type="match status" value="1"/>
</dbReference>
<dbReference type="GeneID" id="19014148"/>
<name>K8EH82_9CHLO</name>
<reference evidence="7 8" key="1">
    <citation type="submission" date="2011-10" db="EMBL/GenBank/DDBJ databases">
        <authorList>
            <person name="Genoscope - CEA"/>
        </authorList>
    </citation>
    <scope>NUCLEOTIDE SEQUENCE [LARGE SCALE GENOMIC DNA]</scope>
    <source>
        <strain evidence="7 8">RCC 1105</strain>
    </source>
</reference>